<evidence type="ECO:0000256" key="3">
    <source>
        <dbReference type="ARBA" id="ARBA00023027"/>
    </source>
</evidence>
<feature type="domain" description="D-isomer specific 2-hydroxyacid dehydrogenase NAD-binding" evidence="6">
    <location>
        <begin position="111"/>
        <end position="289"/>
    </location>
</feature>
<dbReference type="AlphaFoldDB" id="A0A1X0VC54"/>
<dbReference type="InterPro" id="IPR050418">
    <property type="entry name" value="D-iso_2-hydroxyacid_DH_PdxB"/>
</dbReference>
<accession>A0A1X0VC54</accession>
<dbReference type="SUPFAM" id="SSF51735">
    <property type="entry name" value="NAD(P)-binding Rossmann-fold domains"/>
    <property type="match status" value="1"/>
</dbReference>
<keyword evidence="3" id="KW-0520">NAD</keyword>
<dbReference type="InterPro" id="IPR006140">
    <property type="entry name" value="D-isomer_DH_NAD-bd"/>
</dbReference>
<dbReference type="GO" id="GO:0051287">
    <property type="term" value="F:NAD binding"/>
    <property type="evidence" value="ECO:0007669"/>
    <property type="project" value="InterPro"/>
</dbReference>
<keyword evidence="2 4" id="KW-0560">Oxidoreductase</keyword>
<proteinExistence type="inferred from homology"/>
<evidence type="ECO:0000313" key="8">
    <source>
        <dbReference type="Proteomes" id="UP000192288"/>
    </source>
</evidence>
<sequence>MVKIVLLDGYELNDDLDWDKLRSVGDCTFYDRTNTANEKEIINRIDGAEIVITHKTPINDYVISQSKNLKYIGIMGTGYDVIDLESANNHNVEVTNVPTYARDAVAQFTFSLLLEVTGQVGLHNQLVHQDRWSQGPDFTFWDKPLYELKEKTLGLIGYGHIAQKVAKLAHAFEMNVVFYNHRPKKIKENWLKQVSLDELLKTSDVISLHVIQTPQTINLINKTTLAKMKSTAILVNTSRGKLVNESDVADALNHHHLYALATDVVSKEPIQANNPLLKAKNCYITPHIAWAPFETRERLLAITTSNLQAYLSGSIVNSVIERKK</sequence>
<gene>
    <name evidence="7" type="ORF">BMR96_08010</name>
</gene>
<dbReference type="STRING" id="33968.BMS77_09460"/>
<dbReference type="SUPFAM" id="SSF52283">
    <property type="entry name" value="Formate/glycerate dehydrogenase catalytic domain-like"/>
    <property type="match status" value="1"/>
</dbReference>
<dbReference type="Proteomes" id="UP000192288">
    <property type="component" value="Unassembled WGS sequence"/>
</dbReference>
<dbReference type="InterPro" id="IPR006139">
    <property type="entry name" value="D-isomer_2_OHA_DH_cat_dom"/>
</dbReference>
<dbReference type="CDD" id="cd12162">
    <property type="entry name" value="2-Hacid_dh_4"/>
    <property type="match status" value="1"/>
</dbReference>
<evidence type="ECO:0000256" key="4">
    <source>
        <dbReference type="RuleBase" id="RU003719"/>
    </source>
</evidence>
<dbReference type="PANTHER" id="PTHR43761">
    <property type="entry name" value="D-ISOMER SPECIFIC 2-HYDROXYACID DEHYDROGENASE FAMILY PROTEIN (AFU_ORTHOLOGUE AFUA_1G13630)"/>
    <property type="match status" value="1"/>
</dbReference>
<dbReference type="RefSeq" id="WP_080527958.1">
    <property type="nucleotide sequence ID" value="NZ_MPLS01000032.1"/>
</dbReference>
<dbReference type="Gene3D" id="3.40.50.720">
    <property type="entry name" value="NAD(P)-binding Rossmann-like Domain"/>
    <property type="match status" value="2"/>
</dbReference>
<dbReference type="PROSITE" id="PS00671">
    <property type="entry name" value="D_2_HYDROXYACID_DH_3"/>
    <property type="match status" value="1"/>
</dbReference>
<dbReference type="InterPro" id="IPR036291">
    <property type="entry name" value="NAD(P)-bd_dom_sf"/>
</dbReference>
<dbReference type="EMBL" id="MPLS01000032">
    <property type="protein sequence ID" value="ORI97278.1"/>
    <property type="molecule type" value="Genomic_DNA"/>
</dbReference>
<dbReference type="eggNOG" id="COG1052">
    <property type="taxonomic scope" value="Bacteria"/>
</dbReference>
<dbReference type="PANTHER" id="PTHR43761:SF1">
    <property type="entry name" value="D-ISOMER SPECIFIC 2-HYDROXYACID DEHYDROGENASE CATALYTIC DOMAIN-CONTAINING PROTEIN-RELATED"/>
    <property type="match status" value="1"/>
</dbReference>
<dbReference type="Pfam" id="PF02826">
    <property type="entry name" value="2-Hacid_dh_C"/>
    <property type="match status" value="1"/>
</dbReference>
<evidence type="ECO:0000256" key="1">
    <source>
        <dbReference type="ARBA" id="ARBA00005854"/>
    </source>
</evidence>
<evidence type="ECO:0000313" key="7">
    <source>
        <dbReference type="EMBL" id="ORI97278.1"/>
    </source>
</evidence>
<name>A0A1X0VC54_LEUPS</name>
<dbReference type="FunFam" id="3.40.50.720:FF:000203">
    <property type="entry name" value="D-3-phosphoglycerate dehydrogenase (SerA)"/>
    <property type="match status" value="1"/>
</dbReference>
<comment type="caution">
    <text evidence="7">The sequence shown here is derived from an EMBL/GenBank/DDBJ whole genome shotgun (WGS) entry which is preliminary data.</text>
</comment>
<evidence type="ECO:0000259" key="5">
    <source>
        <dbReference type="Pfam" id="PF00389"/>
    </source>
</evidence>
<evidence type="ECO:0000259" key="6">
    <source>
        <dbReference type="Pfam" id="PF02826"/>
    </source>
</evidence>
<feature type="domain" description="D-isomer specific 2-hydroxyacid dehydrogenase catalytic" evidence="5">
    <location>
        <begin position="20"/>
        <end position="320"/>
    </location>
</feature>
<protein>
    <submittedName>
        <fullName evidence="7">Hydroxyacid dehydrogenase</fullName>
    </submittedName>
</protein>
<organism evidence="7 8">
    <name type="scientific">Leuconostoc pseudomesenteroides</name>
    <dbReference type="NCBI Taxonomy" id="33968"/>
    <lineage>
        <taxon>Bacteria</taxon>
        <taxon>Bacillati</taxon>
        <taxon>Bacillota</taxon>
        <taxon>Bacilli</taxon>
        <taxon>Lactobacillales</taxon>
        <taxon>Lactobacillaceae</taxon>
        <taxon>Leuconostoc</taxon>
    </lineage>
</organism>
<evidence type="ECO:0000256" key="2">
    <source>
        <dbReference type="ARBA" id="ARBA00023002"/>
    </source>
</evidence>
<dbReference type="InterPro" id="IPR029753">
    <property type="entry name" value="D-isomer_DH_CS"/>
</dbReference>
<comment type="similarity">
    <text evidence="1 4">Belongs to the D-isomer specific 2-hydroxyacid dehydrogenase family.</text>
</comment>
<reference evidence="7 8" key="1">
    <citation type="journal article" date="2017" name="Front. Microbiol.">
        <title>Genomic Characterization of Dairy Associated Leuconostoc Species and Diversity of Leuconostocs in Undefined Mixed Mesophilic Starter Cultures.</title>
        <authorList>
            <person name="Frantzen C.A."/>
            <person name="Kot W."/>
            <person name="Pedersen T.B."/>
            <person name="Ardo Y.M."/>
            <person name="Broadbent J.R."/>
            <person name="Neve H."/>
            <person name="Hansen L.H."/>
            <person name="Dal Bello F."/>
            <person name="Ostlie H.M."/>
            <person name="Kleppen H.P."/>
            <person name="Vogensen F.K."/>
            <person name="Holo H."/>
        </authorList>
    </citation>
    <scope>NUCLEOTIDE SEQUENCE [LARGE SCALE GENOMIC DNA]</scope>
    <source>
        <strain evidence="7 8">LMGCF08</strain>
    </source>
</reference>
<dbReference type="Pfam" id="PF00389">
    <property type="entry name" value="2-Hacid_dh"/>
    <property type="match status" value="1"/>
</dbReference>
<dbReference type="GO" id="GO:0016616">
    <property type="term" value="F:oxidoreductase activity, acting on the CH-OH group of donors, NAD or NADP as acceptor"/>
    <property type="evidence" value="ECO:0007669"/>
    <property type="project" value="InterPro"/>
</dbReference>